<gene>
    <name evidence="2" type="ORF">C8F04DRAFT_1007617</name>
</gene>
<dbReference type="EMBL" id="JARJCM010000113">
    <property type="protein sequence ID" value="KAJ7028332.1"/>
    <property type="molecule type" value="Genomic_DNA"/>
</dbReference>
<comment type="caution">
    <text evidence="2">The sequence shown here is derived from an EMBL/GenBank/DDBJ whole genome shotgun (WGS) entry which is preliminary data.</text>
</comment>
<feature type="region of interest" description="Disordered" evidence="1">
    <location>
        <begin position="450"/>
        <end position="500"/>
    </location>
</feature>
<proteinExistence type="predicted"/>
<evidence type="ECO:0000256" key="1">
    <source>
        <dbReference type="SAM" id="MobiDB-lite"/>
    </source>
</evidence>
<name>A0AAD6SMF7_9AGAR</name>
<accession>A0AAD6SMF7</accession>
<sequence length="542" mass="59781">MLDLPSELWTHVFDLAADEDVIFHHGLPTTMAESVWFKDFFGQWTLRSPQDALDLVQRRSYKTKKAIVRTCKNWRNLGSEFLFRCLFFNDPSRLLTLCAILDSSSAQSTTATASLGWWTRRIHLTRFYANAARGTTPESLQGALISIIRHCPNLEIFIVDWPMTRATFGPIADALATFTGKSLRTLHVNVPSSALPKVIWALDSLPSVLAAHIEFEASTTDATPDDTRLGAAGDIRLRLPNLQQLALQGHIQEFVEQATGWDLPSLRHVSLTCGTSRVDLPDTLAFLTVHGANLLFLDLYSIPAMPLPRILAACPSLTTIAFNADWRIVRPDDDEEDPTAPPLAHERLTNVGLHGLAYAFGVGYAAAHAQEAPIPAFIVTSANDRTITALCGRARFPALRRVRALSRSLLVELDRANGPAEEGGGMARWERWWEECRGAGIRLEDCTGALLGELPQDPPNESESESEDEDEDEEEEVSGEWTFTVPPTHPEGGVASGLEDLRQLLEECRAMDEGRDDNYMFNTPGMQAIFPGIPPVASGSDS</sequence>
<organism evidence="2 3">
    <name type="scientific">Mycena alexandri</name>
    <dbReference type="NCBI Taxonomy" id="1745969"/>
    <lineage>
        <taxon>Eukaryota</taxon>
        <taxon>Fungi</taxon>
        <taxon>Dikarya</taxon>
        <taxon>Basidiomycota</taxon>
        <taxon>Agaricomycotina</taxon>
        <taxon>Agaricomycetes</taxon>
        <taxon>Agaricomycetidae</taxon>
        <taxon>Agaricales</taxon>
        <taxon>Marasmiineae</taxon>
        <taxon>Mycenaceae</taxon>
        <taxon>Mycena</taxon>
    </lineage>
</organism>
<keyword evidence="3" id="KW-1185">Reference proteome</keyword>
<dbReference type="Proteomes" id="UP001218188">
    <property type="component" value="Unassembled WGS sequence"/>
</dbReference>
<dbReference type="AlphaFoldDB" id="A0AAD6SMF7"/>
<feature type="compositionally biased region" description="Acidic residues" evidence="1">
    <location>
        <begin position="460"/>
        <end position="478"/>
    </location>
</feature>
<evidence type="ECO:0000313" key="2">
    <source>
        <dbReference type="EMBL" id="KAJ7028332.1"/>
    </source>
</evidence>
<protein>
    <submittedName>
        <fullName evidence="2">Uncharacterized protein</fullName>
    </submittedName>
</protein>
<reference evidence="2" key="1">
    <citation type="submission" date="2023-03" db="EMBL/GenBank/DDBJ databases">
        <title>Massive genome expansion in bonnet fungi (Mycena s.s.) driven by repeated elements and novel gene families across ecological guilds.</title>
        <authorList>
            <consortium name="Lawrence Berkeley National Laboratory"/>
            <person name="Harder C.B."/>
            <person name="Miyauchi S."/>
            <person name="Viragh M."/>
            <person name="Kuo A."/>
            <person name="Thoen E."/>
            <person name="Andreopoulos B."/>
            <person name="Lu D."/>
            <person name="Skrede I."/>
            <person name="Drula E."/>
            <person name="Henrissat B."/>
            <person name="Morin E."/>
            <person name="Kohler A."/>
            <person name="Barry K."/>
            <person name="LaButti K."/>
            <person name="Morin E."/>
            <person name="Salamov A."/>
            <person name="Lipzen A."/>
            <person name="Mereny Z."/>
            <person name="Hegedus B."/>
            <person name="Baldrian P."/>
            <person name="Stursova M."/>
            <person name="Weitz H."/>
            <person name="Taylor A."/>
            <person name="Grigoriev I.V."/>
            <person name="Nagy L.G."/>
            <person name="Martin F."/>
            <person name="Kauserud H."/>
        </authorList>
    </citation>
    <scope>NUCLEOTIDE SEQUENCE</scope>
    <source>
        <strain evidence="2">CBHHK200</strain>
    </source>
</reference>
<evidence type="ECO:0000313" key="3">
    <source>
        <dbReference type="Proteomes" id="UP001218188"/>
    </source>
</evidence>
<feature type="region of interest" description="Disordered" evidence="1">
    <location>
        <begin position="515"/>
        <end position="542"/>
    </location>
</feature>